<dbReference type="Gene3D" id="2.130.10.10">
    <property type="entry name" value="YVTN repeat-like/Quinoprotein amine dehydrogenase"/>
    <property type="match status" value="2"/>
</dbReference>
<dbReference type="KEGG" id="acan:ACA1_063340"/>
<dbReference type="STRING" id="1257118.L8GX48"/>
<dbReference type="OMA" id="MHDRPEY"/>
<evidence type="ECO:0000256" key="5">
    <source>
        <dbReference type="PROSITE-ProRule" id="PRU00221"/>
    </source>
</evidence>
<dbReference type="VEuPathDB" id="AmoebaDB:ACA1_063340"/>
<dbReference type="PANTHER" id="PTHR12442">
    <property type="entry name" value="DYNEIN INTERMEDIATE CHAIN"/>
    <property type="match status" value="1"/>
</dbReference>
<keyword evidence="4" id="KW-0677">Repeat</keyword>
<dbReference type="GO" id="GO:0010970">
    <property type="term" value="P:transport along microtubule"/>
    <property type="evidence" value="ECO:0007669"/>
    <property type="project" value="TreeGrafter"/>
</dbReference>
<feature type="region of interest" description="Disordered" evidence="6">
    <location>
        <begin position="1"/>
        <end position="40"/>
    </location>
</feature>
<dbReference type="GO" id="GO:0005737">
    <property type="term" value="C:cytoplasm"/>
    <property type="evidence" value="ECO:0007669"/>
    <property type="project" value="UniProtKB-SubCell"/>
</dbReference>
<dbReference type="EMBL" id="KB007974">
    <property type="protein sequence ID" value="ELR17570.1"/>
    <property type="molecule type" value="Genomic_DNA"/>
</dbReference>
<dbReference type="SUPFAM" id="SSF50978">
    <property type="entry name" value="WD40 repeat-like"/>
    <property type="match status" value="1"/>
</dbReference>
<protein>
    <submittedName>
        <fullName evidence="7">Dynein intermediate chain, cytosolic, putative</fullName>
    </submittedName>
</protein>
<dbReference type="InterPro" id="IPR015943">
    <property type="entry name" value="WD40/YVTN_repeat-like_dom_sf"/>
</dbReference>
<evidence type="ECO:0000256" key="6">
    <source>
        <dbReference type="SAM" id="MobiDB-lite"/>
    </source>
</evidence>
<dbReference type="InterPro" id="IPR001680">
    <property type="entry name" value="WD40_rpt"/>
</dbReference>
<dbReference type="GO" id="GO:0005868">
    <property type="term" value="C:cytoplasmic dynein complex"/>
    <property type="evidence" value="ECO:0007669"/>
    <property type="project" value="TreeGrafter"/>
</dbReference>
<evidence type="ECO:0000313" key="7">
    <source>
        <dbReference type="EMBL" id="ELR17570.1"/>
    </source>
</evidence>
<dbReference type="PANTHER" id="PTHR12442:SF22">
    <property type="entry name" value="CYTOPLASMIC DYNEIN 1 INTERMEDIATE CHAIN-RELATED"/>
    <property type="match status" value="1"/>
</dbReference>
<feature type="compositionally biased region" description="Low complexity" evidence="6">
    <location>
        <begin position="78"/>
        <end position="114"/>
    </location>
</feature>
<evidence type="ECO:0000256" key="3">
    <source>
        <dbReference type="ARBA" id="ARBA00022574"/>
    </source>
</evidence>
<feature type="region of interest" description="Disordered" evidence="6">
    <location>
        <begin position="170"/>
        <end position="222"/>
    </location>
</feature>
<keyword evidence="3 5" id="KW-0853">WD repeat</keyword>
<gene>
    <name evidence="7" type="ORF">ACA1_063340</name>
</gene>
<dbReference type="SMART" id="SM00320">
    <property type="entry name" value="WD40"/>
    <property type="match status" value="5"/>
</dbReference>
<evidence type="ECO:0000256" key="4">
    <source>
        <dbReference type="ARBA" id="ARBA00022737"/>
    </source>
</evidence>
<reference evidence="7 8" key="1">
    <citation type="journal article" date="2013" name="Genome Biol.">
        <title>Genome of Acanthamoeba castellanii highlights extensive lateral gene transfer and early evolution of tyrosine kinase signaling.</title>
        <authorList>
            <person name="Clarke M."/>
            <person name="Lohan A.J."/>
            <person name="Liu B."/>
            <person name="Lagkouvardos I."/>
            <person name="Roy S."/>
            <person name="Zafar N."/>
            <person name="Bertelli C."/>
            <person name="Schilde C."/>
            <person name="Kianianmomeni A."/>
            <person name="Burglin T.R."/>
            <person name="Frech C."/>
            <person name="Turcotte B."/>
            <person name="Kopec K.O."/>
            <person name="Synnott J.M."/>
            <person name="Choo C."/>
            <person name="Paponov I."/>
            <person name="Finkler A."/>
            <person name="Soon Heng Tan C."/>
            <person name="Hutchins A.P."/>
            <person name="Weinmeier T."/>
            <person name="Rattei T."/>
            <person name="Chu J.S."/>
            <person name="Gimenez G."/>
            <person name="Irimia M."/>
            <person name="Rigden D.J."/>
            <person name="Fitzpatrick D.A."/>
            <person name="Lorenzo-Morales J."/>
            <person name="Bateman A."/>
            <person name="Chiu C.H."/>
            <person name="Tang P."/>
            <person name="Hegemann P."/>
            <person name="Fromm H."/>
            <person name="Raoult D."/>
            <person name="Greub G."/>
            <person name="Miranda-Saavedra D."/>
            <person name="Chen N."/>
            <person name="Nash P."/>
            <person name="Ginger M.L."/>
            <person name="Horn M."/>
            <person name="Schaap P."/>
            <person name="Caler L."/>
            <person name="Loftus B."/>
        </authorList>
    </citation>
    <scope>NUCLEOTIDE SEQUENCE [LARGE SCALE GENOMIC DNA]</scope>
    <source>
        <strain evidence="7 8">Neff</strain>
    </source>
</reference>
<dbReference type="GO" id="GO:0045503">
    <property type="term" value="F:dynein light chain binding"/>
    <property type="evidence" value="ECO:0007669"/>
    <property type="project" value="TreeGrafter"/>
</dbReference>
<dbReference type="InterPro" id="IPR036322">
    <property type="entry name" value="WD40_repeat_dom_sf"/>
</dbReference>
<evidence type="ECO:0000313" key="8">
    <source>
        <dbReference type="Proteomes" id="UP000011083"/>
    </source>
</evidence>
<dbReference type="GeneID" id="14917913"/>
<evidence type="ECO:0000256" key="2">
    <source>
        <dbReference type="ARBA" id="ARBA00022490"/>
    </source>
</evidence>
<proteinExistence type="predicted"/>
<name>L8GX48_ACACF</name>
<dbReference type="PROSITE" id="PS50294">
    <property type="entry name" value="WD_REPEATS_REGION"/>
    <property type="match status" value="1"/>
</dbReference>
<feature type="repeat" description="WD" evidence="5">
    <location>
        <begin position="478"/>
        <end position="525"/>
    </location>
</feature>
<feature type="region of interest" description="Disordered" evidence="6">
    <location>
        <begin position="60"/>
        <end position="117"/>
    </location>
</feature>
<dbReference type="OrthoDB" id="4189at2759"/>
<comment type="subcellular location">
    <subcellularLocation>
        <location evidence="1">Cytoplasm</location>
    </subcellularLocation>
</comment>
<dbReference type="InterPro" id="IPR050687">
    <property type="entry name" value="Dynein_IC"/>
</dbReference>
<dbReference type="PROSITE" id="PS50082">
    <property type="entry name" value="WD_REPEATS_2"/>
    <property type="match status" value="1"/>
</dbReference>
<dbReference type="AlphaFoldDB" id="L8GX48"/>
<keyword evidence="8" id="KW-1185">Reference proteome</keyword>
<feature type="compositionally biased region" description="Basic and acidic residues" evidence="6">
    <location>
        <begin position="1"/>
        <end position="23"/>
    </location>
</feature>
<dbReference type="GO" id="GO:0045504">
    <property type="term" value="F:dynein heavy chain binding"/>
    <property type="evidence" value="ECO:0007669"/>
    <property type="project" value="TreeGrafter"/>
</dbReference>
<dbReference type="Proteomes" id="UP000011083">
    <property type="component" value="Unassembled WGS sequence"/>
</dbReference>
<keyword evidence="2" id="KW-0963">Cytoplasm</keyword>
<dbReference type="RefSeq" id="XP_004339583.1">
    <property type="nucleotide sequence ID" value="XM_004339535.1"/>
</dbReference>
<feature type="compositionally biased region" description="Polar residues" evidence="6">
    <location>
        <begin position="183"/>
        <end position="194"/>
    </location>
</feature>
<organism evidence="7 8">
    <name type="scientific">Acanthamoeba castellanii (strain ATCC 30010 / Neff)</name>
    <dbReference type="NCBI Taxonomy" id="1257118"/>
    <lineage>
        <taxon>Eukaryota</taxon>
        <taxon>Amoebozoa</taxon>
        <taxon>Discosea</taxon>
        <taxon>Longamoebia</taxon>
        <taxon>Centramoebida</taxon>
        <taxon>Acanthamoebidae</taxon>
        <taxon>Acanthamoeba</taxon>
    </lineage>
</organism>
<dbReference type="Pfam" id="PF00400">
    <property type="entry name" value="WD40"/>
    <property type="match status" value="3"/>
</dbReference>
<accession>L8GX48</accession>
<sequence length="644" mass="70558">MSAKTERDKRKEQRLKELQDKKDRLRRLKEKNQTEFAPKEAGVLDLTSISNVQDLLKTLEETTIVPKTTPDDGDDDTQLTGATEAASPRRASPEPAALSPRHTTTSSAGAAHTTVRPQQLSIQLNVVAHDIAPKDVEVYSRGMQTEETWTGEGNEEIGVEEGAGDVAEKQVVRKGKRSGTVAGVNTVSTSTDTSAGPGEEEGEDEERSTKVTGPPPPPELNEIERGEIVQSADFGHFFNKATRTMERAIYLADKFNLTRDFVDDDRRSASGDFDVGQKVRHQMTLFDESDMDLIAVSYSANETGISEEPDGCVCVWSLQNTLQRPESVLQCQSPVLSTIFAKYQPNIVIGGTYSGQIVLWDRRASRKTPIQRTPLSSIGHTHPVYSLAVLGTQNANNLVTVSTDGRMCVWAFESLHQPLEVLELRNKQSKSVTGGGNVAPTCMAFSEGEVNEFFVGSEEATVYQAYRHGTKSGVYEQYSGHRGPITALDFHPAHGPVDFSDYFLTSSVDWSVKLWNKKNTFPLHSFEDVGEYVYDVAWSPVHPALFASADGTGSLCLWNLNEDPETPYARTAVGTGKALNSLSWAPSGKKIICGDATGSVYVYDISEIASPSAQEWDRLESSLKDLAYSSAATHARESEDADFI</sequence>
<evidence type="ECO:0000256" key="1">
    <source>
        <dbReference type="ARBA" id="ARBA00004496"/>
    </source>
</evidence>